<reference evidence="3 4" key="1">
    <citation type="submission" date="2024-04" db="EMBL/GenBank/DDBJ databases">
        <title>Genome assembly C_amara_ONT_v2.</title>
        <authorList>
            <person name="Yant L."/>
            <person name="Moore C."/>
            <person name="Slenker M."/>
        </authorList>
    </citation>
    <scope>NUCLEOTIDE SEQUENCE [LARGE SCALE GENOMIC DNA]</scope>
    <source>
        <tissue evidence="3">Leaf</tissue>
    </source>
</reference>
<dbReference type="InterPro" id="IPR001810">
    <property type="entry name" value="F-box_dom"/>
</dbReference>
<evidence type="ECO:0000259" key="2">
    <source>
        <dbReference type="Pfam" id="PF24758"/>
    </source>
</evidence>
<dbReference type="InterPro" id="IPR050232">
    <property type="entry name" value="FBL13/AtMIF1-like"/>
</dbReference>
<proteinExistence type="predicted"/>
<comment type="caution">
    <text evidence="3">The sequence shown here is derived from an EMBL/GenBank/DDBJ whole genome shotgun (WGS) entry which is preliminary data.</text>
</comment>
<dbReference type="InterPro" id="IPR055411">
    <property type="entry name" value="LRR_FXL15/At3g58940/PEG3-like"/>
</dbReference>
<dbReference type="Pfam" id="PF24758">
    <property type="entry name" value="LRR_At5g56370"/>
    <property type="match status" value="1"/>
</dbReference>
<sequence>MACDTLCDLSDSLLTQILLNLPTKDSVNTSFLSKRWRNLWLCVLGLHLRTRDFYPYKEVFQRFMDQFMEFNHRSRLQKFDIVYYDFESYRDRFLELISTVVDHGIQHLEFFMYPCNIDDFLRQKFYKSNTLVSLKLRNVELKNLEFAVSLPCLKILHLYKVCYDIDGPLVVEKLILGCPVLEDLELVIPFNIGCGKFRLLLRVRSQTLKICSFRFGFSRGNTYFTVEIDAPRLKYMSLSGNQSDNIVIKNLSSLLMINIHTNTDLMYPLTPEGLRKRSIFCDFLTGISSVRRMIICEETLEINIYII</sequence>
<evidence type="ECO:0000313" key="3">
    <source>
        <dbReference type="EMBL" id="KAL1207885.1"/>
    </source>
</evidence>
<feature type="domain" description="F-box" evidence="1">
    <location>
        <begin position="6"/>
        <end position="40"/>
    </location>
</feature>
<dbReference type="PANTHER" id="PTHR31900">
    <property type="entry name" value="F-BOX/RNI SUPERFAMILY PROTEIN-RELATED"/>
    <property type="match status" value="1"/>
</dbReference>
<dbReference type="SUPFAM" id="SSF52047">
    <property type="entry name" value="RNI-like"/>
    <property type="match status" value="1"/>
</dbReference>
<dbReference type="Proteomes" id="UP001558713">
    <property type="component" value="Unassembled WGS sequence"/>
</dbReference>
<feature type="domain" description="F-box/LRR-repeat protein 15/At3g58940/PEG3-like LRR" evidence="2">
    <location>
        <begin position="97"/>
        <end position="240"/>
    </location>
</feature>
<evidence type="ECO:0000313" key="4">
    <source>
        <dbReference type="Proteomes" id="UP001558713"/>
    </source>
</evidence>
<keyword evidence="4" id="KW-1185">Reference proteome</keyword>
<organism evidence="3 4">
    <name type="scientific">Cardamine amara subsp. amara</name>
    <dbReference type="NCBI Taxonomy" id="228776"/>
    <lineage>
        <taxon>Eukaryota</taxon>
        <taxon>Viridiplantae</taxon>
        <taxon>Streptophyta</taxon>
        <taxon>Embryophyta</taxon>
        <taxon>Tracheophyta</taxon>
        <taxon>Spermatophyta</taxon>
        <taxon>Magnoliopsida</taxon>
        <taxon>eudicotyledons</taxon>
        <taxon>Gunneridae</taxon>
        <taxon>Pentapetalae</taxon>
        <taxon>rosids</taxon>
        <taxon>malvids</taxon>
        <taxon>Brassicales</taxon>
        <taxon>Brassicaceae</taxon>
        <taxon>Cardamineae</taxon>
        <taxon>Cardamine</taxon>
    </lineage>
</organism>
<dbReference type="SUPFAM" id="SSF81383">
    <property type="entry name" value="F-box domain"/>
    <property type="match status" value="1"/>
</dbReference>
<name>A0ABD1B1P7_CARAN</name>
<dbReference type="EMBL" id="JBANAX010000464">
    <property type="protein sequence ID" value="KAL1207885.1"/>
    <property type="molecule type" value="Genomic_DNA"/>
</dbReference>
<dbReference type="Pfam" id="PF00646">
    <property type="entry name" value="F-box"/>
    <property type="match status" value="1"/>
</dbReference>
<dbReference type="CDD" id="cd22160">
    <property type="entry name" value="F-box_AtFBL13-like"/>
    <property type="match status" value="1"/>
</dbReference>
<dbReference type="AlphaFoldDB" id="A0ABD1B1P7"/>
<protein>
    <submittedName>
        <fullName evidence="3">F-box/FBD/LRR-repeat protein</fullName>
    </submittedName>
</protein>
<accession>A0ABD1B1P7</accession>
<dbReference type="InterPro" id="IPR036047">
    <property type="entry name" value="F-box-like_dom_sf"/>
</dbReference>
<dbReference type="PANTHER" id="PTHR31900:SF33">
    <property type="entry name" value="PROTEIN WITH RNI-LIKE_FBD-LIKE DOMAIN"/>
    <property type="match status" value="1"/>
</dbReference>
<gene>
    <name evidence="3" type="ORF">V5N11_015505</name>
</gene>
<evidence type="ECO:0000259" key="1">
    <source>
        <dbReference type="Pfam" id="PF00646"/>
    </source>
</evidence>
<dbReference type="InterPro" id="IPR053781">
    <property type="entry name" value="F-box_AtFBL13-like"/>
</dbReference>